<dbReference type="SUPFAM" id="SSF50952">
    <property type="entry name" value="Soluble quinoprotein glucose dehydrogenase"/>
    <property type="match status" value="1"/>
</dbReference>
<evidence type="ECO:0000313" key="4">
    <source>
        <dbReference type="Proteomes" id="UP000218767"/>
    </source>
</evidence>
<reference evidence="4" key="1">
    <citation type="submission" date="2017-08" db="EMBL/GenBank/DDBJ databases">
        <title>A dynamic microbial community with high functional redundancy inhabits the cold, oxic subseafloor aquifer.</title>
        <authorList>
            <person name="Tully B.J."/>
            <person name="Wheat C.G."/>
            <person name="Glazer B.T."/>
            <person name="Huber J.A."/>
        </authorList>
    </citation>
    <scope>NUCLEOTIDE SEQUENCE [LARGE SCALE GENOMIC DNA]</scope>
</reference>
<feature type="signal peptide" evidence="1">
    <location>
        <begin position="1"/>
        <end position="23"/>
    </location>
</feature>
<sequence length="401" mass="44555">MYRRKRNAITLFAIFITCSFSVAAQDAFVAPPSITEPLLLPSFEVGQIKVVPVATGLANPWAMAFRDNGDILVTERYTGKLRVIRDGKLLERDIPGVPEVYSAVFRAGLMAVALHPDDDQIVYMTFTKAIMHEGEPNQAVSLVRGRLVEDNLEDVEEIFVAKGVDSGIAASALMFAPDGKLMMTLGGSYVFLGTGEYAQDPEVHYGKVLRLNADGTAPDDNPFVESGEYLPEVYSVGHRNQLGMTLHPETGQLWASENGPQGGDEANIIEPGKNYGWPLASYSRNYRGDWVSQTPWREEFESPTVVWWPSIAPSALTFYTGEHFPKWQGNLFVGAMMEGRIPGTGHLQRIVFNSRGQEIRRESMLTELKHRVRDVRQGPDGYLYVLTDEEDGALLRIEPAN</sequence>
<feature type="domain" description="Glucose/Sorbosone dehydrogenase" evidence="2">
    <location>
        <begin position="57"/>
        <end position="396"/>
    </location>
</feature>
<dbReference type="EMBL" id="NVUL01000002">
    <property type="protein sequence ID" value="PCI82137.1"/>
    <property type="molecule type" value="Genomic_DNA"/>
</dbReference>
<gene>
    <name evidence="3" type="ORF">COB20_00585</name>
</gene>
<accession>A0A2A4XJ72</accession>
<organism evidence="3 4">
    <name type="scientific">SAR86 cluster bacterium</name>
    <dbReference type="NCBI Taxonomy" id="2030880"/>
    <lineage>
        <taxon>Bacteria</taxon>
        <taxon>Pseudomonadati</taxon>
        <taxon>Pseudomonadota</taxon>
        <taxon>Gammaproteobacteria</taxon>
        <taxon>SAR86 cluster</taxon>
    </lineage>
</organism>
<name>A0A2A4XJ72_9GAMM</name>
<evidence type="ECO:0000313" key="3">
    <source>
        <dbReference type="EMBL" id="PCI82137.1"/>
    </source>
</evidence>
<keyword evidence="1" id="KW-0732">Signal</keyword>
<dbReference type="InterPro" id="IPR012938">
    <property type="entry name" value="Glc/Sorbosone_DH"/>
</dbReference>
<dbReference type="PANTHER" id="PTHR19328:SF75">
    <property type="entry name" value="ALDOSE SUGAR DEHYDROGENASE YLII"/>
    <property type="match status" value="1"/>
</dbReference>
<protein>
    <recommendedName>
        <fullName evidence="2">Glucose/Sorbosone dehydrogenase domain-containing protein</fullName>
    </recommendedName>
</protein>
<dbReference type="Pfam" id="PF07995">
    <property type="entry name" value="GSDH"/>
    <property type="match status" value="1"/>
</dbReference>
<dbReference type="AlphaFoldDB" id="A0A2A4XJ72"/>
<evidence type="ECO:0000256" key="1">
    <source>
        <dbReference type="SAM" id="SignalP"/>
    </source>
</evidence>
<proteinExistence type="predicted"/>
<comment type="caution">
    <text evidence="3">The sequence shown here is derived from an EMBL/GenBank/DDBJ whole genome shotgun (WGS) entry which is preliminary data.</text>
</comment>
<evidence type="ECO:0000259" key="2">
    <source>
        <dbReference type="Pfam" id="PF07995"/>
    </source>
</evidence>
<dbReference type="InterPro" id="IPR011042">
    <property type="entry name" value="6-blade_b-propeller_TolB-like"/>
</dbReference>
<dbReference type="Gene3D" id="2.120.10.30">
    <property type="entry name" value="TolB, C-terminal domain"/>
    <property type="match status" value="1"/>
</dbReference>
<dbReference type="Proteomes" id="UP000218767">
    <property type="component" value="Unassembled WGS sequence"/>
</dbReference>
<dbReference type="PANTHER" id="PTHR19328">
    <property type="entry name" value="HEDGEHOG-INTERACTING PROTEIN"/>
    <property type="match status" value="1"/>
</dbReference>
<dbReference type="InterPro" id="IPR011041">
    <property type="entry name" value="Quinoprot_gluc/sorb_DH_b-prop"/>
</dbReference>
<feature type="chain" id="PRO_5013195739" description="Glucose/Sorbosone dehydrogenase domain-containing protein" evidence="1">
    <location>
        <begin position="24"/>
        <end position="401"/>
    </location>
</feature>